<dbReference type="Gene3D" id="3.40.50.300">
    <property type="entry name" value="P-loop containing nucleotide triphosphate hydrolases"/>
    <property type="match status" value="1"/>
</dbReference>
<accession>A0A3G5A6F9</accession>
<sequence length="172" mass="19941">MLIFVFGKMGAGKTYVAGQLAAHLNYLHYKGDNALTPSQLRWGFFSKNQVESYIKKQLIPQIELLLKTNNPDIVICQALYFEEHRAMITEYFKSIGEQSIFLNVVTSRKQQENQLYARSVVWYLYGKFNNFFFEPSPTADKIYNIPEVELISQFTKFVSKHKGKIVEVTPIL</sequence>
<gene>
    <name evidence="1" type="ORF">Hyperionvirus1_191</name>
</gene>
<dbReference type="EMBL" id="MK072383">
    <property type="protein sequence ID" value="AYV82612.1"/>
    <property type="molecule type" value="Genomic_DNA"/>
</dbReference>
<evidence type="ECO:0000313" key="1">
    <source>
        <dbReference type="EMBL" id="AYV82612.1"/>
    </source>
</evidence>
<proteinExistence type="predicted"/>
<name>A0A3G5A6F9_9VIRU</name>
<organism evidence="1">
    <name type="scientific">Hyperionvirus sp</name>
    <dbReference type="NCBI Taxonomy" id="2487770"/>
    <lineage>
        <taxon>Viruses</taxon>
        <taxon>Varidnaviria</taxon>
        <taxon>Bamfordvirae</taxon>
        <taxon>Nucleocytoviricota</taxon>
        <taxon>Megaviricetes</taxon>
        <taxon>Imitervirales</taxon>
        <taxon>Mimiviridae</taxon>
        <taxon>Klosneuvirinae</taxon>
    </lineage>
</organism>
<dbReference type="SUPFAM" id="SSF52540">
    <property type="entry name" value="P-loop containing nucleoside triphosphate hydrolases"/>
    <property type="match status" value="1"/>
</dbReference>
<reference evidence="1" key="1">
    <citation type="submission" date="2018-10" db="EMBL/GenBank/DDBJ databases">
        <title>Hidden diversity of soil giant viruses.</title>
        <authorList>
            <person name="Schulz F."/>
            <person name="Alteio L."/>
            <person name="Goudeau D."/>
            <person name="Ryan E.M."/>
            <person name="Malmstrom R.R."/>
            <person name="Blanchard J."/>
            <person name="Woyke T."/>
        </authorList>
    </citation>
    <scope>NUCLEOTIDE SEQUENCE</scope>
    <source>
        <strain evidence="1">HYV1</strain>
    </source>
</reference>
<protein>
    <submittedName>
        <fullName evidence="1">Uncharacterized protein</fullName>
    </submittedName>
</protein>
<dbReference type="InterPro" id="IPR027417">
    <property type="entry name" value="P-loop_NTPase"/>
</dbReference>